<protein>
    <submittedName>
        <fullName evidence="3">Putative DNA binding protein</fullName>
    </submittedName>
</protein>
<sequence length="142" mass="16557">MKDVQYEIDDNGCWVVTSHAVNAHGYPCVQRNGKKQYVHRYMYMEHVRDIESSVLLRHKCDNPKCCNPAHLEEGSHTDNVRDRVERDRSAKGESNGRTKLTEDQAKFIKYDTTYNNSELSRMFGVSRKAIRLIKQGINWSHI</sequence>
<feature type="region of interest" description="Disordered" evidence="1">
    <location>
        <begin position="71"/>
        <end position="98"/>
    </location>
</feature>
<dbReference type="GeneID" id="24723285"/>
<reference evidence="4" key="1">
    <citation type="submission" date="2014-01" db="EMBL/GenBank/DDBJ databases">
        <title>Genomic and Proteomic Analysis of Broad Host Range Virulent Bacillus Group Phage BCP8-2 Leading To the Creation of New Genus within Myoviruses.</title>
        <authorList>
            <person name="Bandara N."/>
            <person name="Asare P.T."/>
            <person name="Kim K.P."/>
        </authorList>
    </citation>
    <scope>NUCLEOTIDE SEQUENCE [LARGE SCALE GENOMIC DNA]</scope>
</reference>
<dbReference type="Proteomes" id="UP000033014">
    <property type="component" value="Segment"/>
</dbReference>
<keyword evidence="4" id="KW-1185">Reference proteome</keyword>
<feature type="domain" description="HNH nuclease" evidence="2">
    <location>
        <begin position="37"/>
        <end position="81"/>
    </location>
</feature>
<dbReference type="RefSeq" id="YP_009149588.1">
    <property type="nucleotide sequence ID" value="NC_027355.1"/>
</dbReference>
<accession>A0A0E3D9B9</accession>
<evidence type="ECO:0000313" key="3">
    <source>
        <dbReference type="EMBL" id="AHJ87065.1"/>
    </source>
</evidence>
<dbReference type="Pfam" id="PF13392">
    <property type="entry name" value="HNH_3"/>
    <property type="match status" value="1"/>
</dbReference>
<dbReference type="KEGG" id="vg:24723285"/>
<evidence type="ECO:0000259" key="2">
    <source>
        <dbReference type="Pfam" id="PF13392"/>
    </source>
</evidence>
<organism evidence="3 4">
    <name type="scientific">Bacillus phage BCP8-2</name>
    <dbReference type="NCBI Taxonomy" id="1129192"/>
    <lineage>
        <taxon>Viruses</taxon>
        <taxon>Duplodnaviria</taxon>
        <taxon>Heunggongvirae</taxon>
        <taxon>Uroviricota</taxon>
        <taxon>Caudoviricetes</taxon>
        <taxon>Herelleviridae</taxon>
        <taxon>Bastillevirinae</taxon>
        <taxon>Caeruleovirus</taxon>
        <taxon>Caeruleovirus BCP82</taxon>
    </lineage>
</organism>
<name>A0A0E3D9B9_9CAUD</name>
<dbReference type="Gene3D" id="3.90.75.20">
    <property type="match status" value="1"/>
</dbReference>
<dbReference type="OrthoDB" id="21336at10239"/>
<gene>
    <name evidence="3" type="ORF">BCP8-2_027</name>
</gene>
<dbReference type="EMBL" id="KJ081346">
    <property type="protein sequence ID" value="AHJ87065.1"/>
    <property type="molecule type" value="Genomic_DNA"/>
</dbReference>
<dbReference type="InterPro" id="IPR003615">
    <property type="entry name" value="HNH_nuc"/>
</dbReference>
<evidence type="ECO:0000256" key="1">
    <source>
        <dbReference type="SAM" id="MobiDB-lite"/>
    </source>
</evidence>
<reference evidence="3 4" key="2">
    <citation type="journal article" date="2015" name="Arch. Virol.">
        <title>Complete genome sequence analysis and identification of putative metallo-beta-lactamase and SpoIIIE homologs in Bacillus cereus group phage BCP8-2, a new member of the proposed Bastille-like group.</title>
        <authorList>
            <person name="Asare P.T."/>
            <person name="Bandara N."/>
            <person name="Jeong T.Y."/>
            <person name="Ryu S."/>
            <person name="Klumpp J."/>
            <person name="Kim K.P."/>
        </authorList>
    </citation>
    <scope>NUCLEOTIDE SEQUENCE [LARGE SCALE GENOMIC DNA]</scope>
    <source>
        <strain evidence="3">BCP8-2</strain>
    </source>
</reference>
<evidence type="ECO:0000313" key="4">
    <source>
        <dbReference type="Proteomes" id="UP000033014"/>
    </source>
</evidence>
<proteinExistence type="predicted"/>
<dbReference type="SUPFAM" id="SSF54060">
    <property type="entry name" value="His-Me finger endonucleases"/>
    <property type="match status" value="1"/>
</dbReference>
<dbReference type="InterPro" id="IPR044925">
    <property type="entry name" value="His-Me_finger_sf"/>
</dbReference>